<gene>
    <name evidence="1" type="ORF">O181_067234</name>
</gene>
<evidence type="ECO:0000313" key="2">
    <source>
        <dbReference type="Proteomes" id="UP000765509"/>
    </source>
</evidence>
<dbReference type="OrthoDB" id="7691805at2759"/>
<proteinExistence type="predicted"/>
<evidence type="ECO:0008006" key="3">
    <source>
        <dbReference type="Google" id="ProtNLM"/>
    </source>
</evidence>
<dbReference type="EMBL" id="AVOT02033595">
    <property type="protein sequence ID" value="MBW0527519.1"/>
    <property type="molecule type" value="Genomic_DNA"/>
</dbReference>
<name>A0A9Q3EUI5_9BASI</name>
<protein>
    <recommendedName>
        <fullName evidence="3">GAG-pre-integrase domain-containing protein</fullName>
    </recommendedName>
</protein>
<evidence type="ECO:0000313" key="1">
    <source>
        <dbReference type="EMBL" id="MBW0527519.1"/>
    </source>
</evidence>
<organism evidence="1 2">
    <name type="scientific">Austropuccinia psidii MF-1</name>
    <dbReference type="NCBI Taxonomy" id="1389203"/>
    <lineage>
        <taxon>Eukaryota</taxon>
        <taxon>Fungi</taxon>
        <taxon>Dikarya</taxon>
        <taxon>Basidiomycota</taxon>
        <taxon>Pucciniomycotina</taxon>
        <taxon>Pucciniomycetes</taxon>
        <taxon>Pucciniales</taxon>
        <taxon>Sphaerophragmiaceae</taxon>
        <taxon>Austropuccinia</taxon>
    </lineage>
</organism>
<dbReference type="Proteomes" id="UP000765509">
    <property type="component" value="Unassembled WGS sequence"/>
</dbReference>
<sequence length="112" mass="12627">MNKGNNHFQLSQSGQVFLGGHIINKLMIVTFNLQRLFLPKGGEYPPWHQMLGQPANQVLKSLGFGKFDEQLCDVCARGKITTLPFKGYFTKAAEPLQFLHLEIVVTIRLPSK</sequence>
<reference evidence="1" key="1">
    <citation type="submission" date="2021-03" db="EMBL/GenBank/DDBJ databases">
        <title>Draft genome sequence of rust myrtle Austropuccinia psidii MF-1, a brazilian biotype.</title>
        <authorList>
            <person name="Quecine M.C."/>
            <person name="Pachon D.M.R."/>
            <person name="Bonatelli M.L."/>
            <person name="Correr F.H."/>
            <person name="Franceschini L.M."/>
            <person name="Leite T.F."/>
            <person name="Margarido G.R.A."/>
            <person name="Almeida C.A."/>
            <person name="Ferrarezi J.A."/>
            <person name="Labate C.A."/>
        </authorList>
    </citation>
    <scope>NUCLEOTIDE SEQUENCE</scope>
    <source>
        <strain evidence="1">MF-1</strain>
    </source>
</reference>
<dbReference type="AlphaFoldDB" id="A0A9Q3EUI5"/>
<comment type="caution">
    <text evidence="1">The sequence shown here is derived from an EMBL/GenBank/DDBJ whole genome shotgun (WGS) entry which is preliminary data.</text>
</comment>
<keyword evidence="2" id="KW-1185">Reference proteome</keyword>
<accession>A0A9Q3EUI5</accession>